<dbReference type="AlphaFoldDB" id="A0A7V6DPA7"/>
<dbReference type="EC" id="3.5.1.n3" evidence="2"/>
<name>A0A7V6DPA7_9BACT</name>
<dbReference type="PANTHER" id="PTHR47561">
    <property type="entry name" value="POLYSACCHARIDE DEACETYLASE FAMILY PROTEIN (AFU_ORTHOLOGUE AFUA_6G05030)"/>
    <property type="match status" value="1"/>
</dbReference>
<dbReference type="PANTHER" id="PTHR47561:SF1">
    <property type="entry name" value="POLYSACCHARIDE DEACETYLASE FAMILY PROTEIN (AFU_ORTHOLOGUE AFUA_6G05030)"/>
    <property type="match status" value="1"/>
</dbReference>
<dbReference type="InterPro" id="IPR011330">
    <property type="entry name" value="Glyco_hydro/deAcase_b/a-brl"/>
</dbReference>
<dbReference type="InterPro" id="IPR002509">
    <property type="entry name" value="NODB_dom"/>
</dbReference>
<evidence type="ECO:0000259" key="1">
    <source>
        <dbReference type="PROSITE" id="PS51677"/>
    </source>
</evidence>
<accession>A0A7V6DPA7</accession>
<feature type="domain" description="NodB homology" evidence="1">
    <location>
        <begin position="14"/>
        <end position="275"/>
    </location>
</feature>
<dbReference type="Gene3D" id="3.20.20.370">
    <property type="entry name" value="Glycoside hydrolase/deacetylase"/>
    <property type="match status" value="1"/>
</dbReference>
<dbReference type="GO" id="GO:0016810">
    <property type="term" value="F:hydrolase activity, acting on carbon-nitrogen (but not peptide) bonds"/>
    <property type="evidence" value="ECO:0007669"/>
    <property type="project" value="InterPro"/>
</dbReference>
<reference evidence="2" key="1">
    <citation type="journal article" date="2020" name="mSystems">
        <title>Genome- and Community-Level Interaction Insights into Carbon Utilization and Element Cycling Functions of Hydrothermarchaeota in Hydrothermal Sediment.</title>
        <authorList>
            <person name="Zhou Z."/>
            <person name="Liu Y."/>
            <person name="Xu W."/>
            <person name="Pan J."/>
            <person name="Luo Z.H."/>
            <person name="Li M."/>
        </authorList>
    </citation>
    <scope>NUCLEOTIDE SEQUENCE [LARGE SCALE GENOMIC DNA]</scope>
    <source>
        <strain evidence="2">SpSt-767</strain>
    </source>
</reference>
<gene>
    <name evidence="2" type="ORF">ENV52_04410</name>
</gene>
<sequence>MSLLRDTLEKEVPPRLGLKVDIDTLGGLTEGVPALLSTFGVRDIKASFYVSLGPDNSGRAVFRVFRHRGFLAKMLRTRAPSVYGFSTMLYGTLLPAPRIGAAAPEILPRLAAAGHEVGLHGYDHVRWHDRLLTMTRQEVDQEIHQAQAAFADIMEGPATSFAAPGWQATETSRAALAAAGFRYASDTRGTGPFFPRFGTQVSPLLEIPTTLPTLDELLGLNDCTAEDFFTLVLSRLERNGGCQVLTIHAELEGGPFQEAFGRFLDLCLARGVTLFRLADWAEELLNHPKNLPTAQVFQGRLPGRAGTVSRQGIPEEQNQT</sequence>
<dbReference type="Pfam" id="PF01522">
    <property type="entry name" value="Polysacc_deac_1"/>
    <property type="match status" value="1"/>
</dbReference>
<protein>
    <submittedName>
        <fullName evidence="2">4-deoxy-4-formamido-L-arabinose-phosphoundecaprenol deformylase</fullName>
        <ecNumber evidence="2">3.5.1.n3</ecNumber>
    </submittedName>
</protein>
<dbReference type="EMBL" id="DTGR01000068">
    <property type="protein sequence ID" value="HHS28926.1"/>
    <property type="molecule type" value="Genomic_DNA"/>
</dbReference>
<comment type="caution">
    <text evidence="2">The sequence shown here is derived from an EMBL/GenBank/DDBJ whole genome shotgun (WGS) entry which is preliminary data.</text>
</comment>
<dbReference type="GO" id="GO:0005975">
    <property type="term" value="P:carbohydrate metabolic process"/>
    <property type="evidence" value="ECO:0007669"/>
    <property type="project" value="InterPro"/>
</dbReference>
<proteinExistence type="predicted"/>
<evidence type="ECO:0000313" key="2">
    <source>
        <dbReference type="EMBL" id="HHS28926.1"/>
    </source>
</evidence>
<dbReference type="SUPFAM" id="SSF88713">
    <property type="entry name" value="Glycoside hydrolase/deacetylase"/>
    <property type="match status" value="1"/>
</dbReference>
<dbReference type="PROSITE" id="PS51677">
    <property type="entry name" value="NODB"/>
    <property type="match status" value="1"/>
</dbReference>
<keyword evidence="2" id="KW-0378">Hydrolase</keyword>
<organism evidence="2">
    <name type="scientific">Desulfobacca acetoxidans</name>
    <dbReference type="NCBI Taxonomy" id="60893"/>
    <lineage>
        <taxon>Bacteria</taxon>
        <taxon>Pseudomonadati</taxon>
        <taxon>Thermodesulfobacteriota</taxon>
        <taxon>Desulfobaccia</taxon>
        <taxon>Desulfobaccales</taxon>
        <taxon>Desulfobaccaceae</taxon>
        <taxon>Desulfobacca</taxon>
    </lineage>
</organism>